<evidence type="ECO:0000313" key="2">
    <source>
        <dbReference type="Proteomes" id="UP000008415"/>
    </source>
</evidence>
<protein>
    <submittedName>
        <fullName evidence="1">Uncharacterized protein</fullName>
    </submittedName>
</protein>
<name>G1D3M7_9CAUD</name>
<dbReference type="KEGG" id="vg:40233648"/>
<gene>
    <name evidence="1" type="primary">81</name>
    <name evidence="1" type="ORF">PBI_LESEDI_81</name>
</gene>
<dbReference type="Proteomes" id="UP000008415">
    <property type="component" value="Segment"/>
</dbReference>
<proteinExistence type="predicted"/>
<organism evidence="1 2">
    <name type="scientific">Mycobacterium phage Lesedi</name>
    <dbReference type="NCBI Taxonomy" id="2922211"/>
    <lineage>
        <taxon>Viruses</taxon>
        <taxon>Duplodnaviria</taxon>
        <taxon>Heunggongvirae</taxon>
        <taxon>Uroviricota</taxon>
        <taxon>Caudoviricetes</taxon>
        <taxon>Fromanvirus</taxon>
        <taxon>Fromanvirus lesedi</taxon>
    </lineage>
</organism>
<dbReference type="EMBL" id="JF937100">
    <property type="protein sequence ID" value="AEK09377.1"/>
    <property type="molecule type" value="Genomic_DNA"/>
</dbReference>
<dbReference type="GeneID" id="40233648"/>
<reference evidence="1 2" key="1">
    <citation type="journal article" date="2012" name="J. Virol.">
        <title>Complete Genome Sequences of 138 Mycobacteriophages.</title>
        <authorList>
            <consortium name="the Science Education Alliance Phage Hunters Advancing Genomics and Evolutionary Science Program"/>
            <consortium name="the KwaZulu-Natal Research Institute for Tuberculosis and HIV Mycobacterial Genetics Course Students"/>
            <consortium name="the Phage Hunters Integrating Research and Education Program"/>
            <person name="Hatfull G.F."/>
        </authorList>
    </citation>
    <scope>NUCLEOTIDE SEQUENCE [LARGE SCALE GENOMIC DNA]</scope>
    <source>
        <strain evidence="1">Lesedi</strain>
    </source>
</reference>
<evidence type="ECO:0000313" key="1">
    <source>
        <dbReference type="EMBL" id="AEK09377.1"/>
    </source>
</evidence>
<accession>G1D3M7</accession>
<dbReference type="RefSeq" id="YP_009636903.1">
    <property type="nucleotide sequence ID" value="NC_042321.1"/>
</dbReference>
<sequence length="56" mass="6546">MSASVEQFQPPTRFLSKSQYARVDREAPRYRFETKSEWLAAQWAAARRLYPSLVPA</sequence>
<keyword evidence="2" id="KW-1185">Reference proteome</keyword>